<gene>
    <name evidence="1" type="ORF">DOTSEDRAFT_20426</name>
</gene>
<evidence type="ECO:0000313" key="2">
    <source>
        <dbReference type="Proteomes" id="UP000016933"/>
    </source>
</evidence>
<name>N1Q564_DOTSN</name>
<dbReference type="AlphaFoldDB" id="N1Q564"/>
<dbReference type="OMA" id="GGHEHTD"/>
<dbReference type="Gene3D" id="2.40.180.10">
    <property type="entry name" value="Catalase core domain"/>
    <property type="match status" value="1"/>
</dbReference>
<sequence length="144" mass="15381">MPLPENKETVETAEKLVRTLREAFNTPQAYRPGTLMLEAESAKGGFMPTTRAAQLSKAPHFNSESGRVVVRFSSSTAIPNMADTDADANPRGMGIGFTLSDGGHEHTDIIAHSTRLFPVRTGEGFLQLLKGIGGGTIGNISVVR</sequence>
<dbReference type="STRING" id="675120.N1Q564"/>
<dbReference type="HOGENOM" id="CLU_1796424_0_0_1"/>
<dbReference type="eggNOG" id="KOG0047">
    <property type="taxonomic scope" value="Eukaryota"/>
</dbReference>
<reference evidence="1 2" key="2">
    <citation type="journal article" date="2012" name="PLoS Pathog.">
        <title>Diverse lifestyles and strategies of plant pathogenesis encoded in the genomes of eighteen Dothideomycetes fungi.</title>
        <authorList>
            <person name="Ohm R.A."/>
            <person name="Feau N."/>
            <person name="Henrissat B."/>
            <person name="Schoch C.L."/>
            <person name="Horwitz B.A."/>
            <person name="Barry K.W."/>
            <person name="Condon B.J."/>
            <person name="Copeland A.C."/>
            <person name="Dhillon B."/>
            <person name="Glaser F."/>
            <person name="Hesse C.N."/>
            <person name="Kosti I."/>
            <person name="LaButti K."/>
            <person name="Lindquist E.A."/>
            <person name="Lucas S."/>
            <person name="Salamov A.A."/>
            <person name="Bradshaw R.E."/>
            <person name="Ciuffetti L."/>
            <person name="Hamelin R.C."/>
            <person name="Kema G.H.J."/>
            <person name="Lawrence C."/>
            <person name="Scott J.A."/>
            <person name="Spatafora J.W."/>
            <person name="Turgeon B.G."/>
            <person name="de Wit P.J.G.M."/>
            <person name="Zhong S."/>
            <person name="Goodwin S.B."/>
            <person name="Grigoriev I.V."/>
        </authorList>
    </citation>
    <scope>NUCLEOTIDE SEQUENCE [LARGE SCALE GENOMIC DNA]</scope>
    <source>
        <strain evidence="2">NZE10 / CBS 128990</strain>
    </source>
</reference>
<dbReference type="EMBL" id="KB446535">
    <property type="protein sequence ID" value="EME50039.1"/>
    <property type="molecule type" value="Genomic_DNA"/>
</dbReference>
<proteinExistence type="predicted"/>
<reference evidence="2" key="1">
    <citation type="journal article" date="2012" name="PLoS Genet.">
        <title>The genomes of the fungal plant pathogens Cladosporium fulvum and Dothistroma septosporum reveal adaptation to different hosts and lifestyles but also signatures of common ancestry.</title>
        <authorList>
            <person name="de Wit P.J.G.M."/>
            <person name="van der Burgt A."/>
            <person name="Oekmen B."/>
            <person name="Stergiopoulos I."/>
            <person name="Abd-Elsalam K.A."/>
            <person name="Aerts A.L."/>
            <person name="Bahkali A.H."/>
            <person name="Beenen H.G."/>
            <person name="Chettri P."/>
            <person name="Cox M.P."/>
            <person name="Datema E."/>
            <person name="de Vries R.P."/>
            <person name="Dhillon B."/>
            <person name="Ganley A.R."/>
            <person name="Griffiths S.A."/>
            <person name="Guo Y."/>
            <person name="Hamelin R.C."/>
            <person name="Henrissat B."/>
            <person name="Kabir M.S."/>
            <person name="Jashni M.K."/>
            <person name="Kema G."/>
            <person name="Klaubauf S."/>
            <person name="Lapidus A."/>
            <person name="Levasseur A."/>
            <person name="Lindquist E."/>
            <person name="Mehrabi R."/>
            <person name="Ohm R.A."/>
            <person name="Owen T.J."/>
            <person name="Salamov A."/>
            <person name="Schwelm A."/>
            <person name="Schijlen E."/>
            <person name="Sun H."/>
            <person name="van den Burg H.A."/>
            <person name="van Ham R.C.H.J."/>
            <person name="Zhang S."/>
            <person name="Goodwin S.B."/>
            <person name="Grigoriev I.V."/>
            <person name="Collemare J."/>
            <person name="Bradshaw R.E."/>
        </authorList>
    </citation>
    <scope>NUCLEOTIDE SEQUENCE [LARGE SCALE GENOMIC DNA]</scope>
    <source>
        <strain evidence="2">NZE10 / CBS 128990</strain>
    </source>
</reference>
<dbReference type="Gene3D" id="1.20.1280.120">
    <property type="match status" value="1"/>
</dbReference>
<dbReference type="GO" id="GO:0020037">
    <property type="term" value="F:heme binding"/>
    <property type="evidence" value="ECO:0007669"/>
    <property type="project" value="InterPro"/>
</dbReference>
<organism evidence="1 2">
    <name type="scientific">Dothistroma septosporum (strain NZE10 / CBS 128990)</name>
    <name type="common">Red band needle blight fungus</name>
    <name type="synonym">Mycosphaerella pini</name>
    <dbReference type="NCBI Taxonomy" id="675120"/>
    <lineage>
        <taxon>Eukaryota</taxon>
        <taxon>Fungi</taxon>
        <taxon>Dikarya</taxon>
        <taxon>Ascomycota</taxon>
        <taxon>Pezizomycotina</taxon>
        <taxon>Dothideomycetes</taxon>
        <taxon>Dothideomycetidae</taxon>
        <taxon>Mycosphaerellales</taxon>
        <taxon>Mycosphaerellaceae</taxon>
        <taxon>Dothistroma</taxon>
    </lineage>
</organism>
<protein>
    <submittedName>
        <fullName evidence="1">Uncharacterized protein</fullName>
    </submittedName>
</protein>
<keyword evidence="2" id="KW-1185">Reference proteome</keyword>
<dbReference type="InterPro" id="IPR020835">
    <property type="entry name" value="Catalase_sf"/>
</dbReference>
<dbReference type="Proteomes" id="UP000016933">
    <property type="component" value="Unassembled WGS sequence"/>
</dbReference>
<accession>N1Q564</accession>
<dbReference type="SUPFAM" id="SSF56634">
    <property type="entry name" value="Heme-dependent catalase-like"/>
    <property type="match status" value="1"/>
</dbReference>
<dbReference type="OrthoDB" id="2379805at2759"/>
<evidence type="ECO:0000313" key="1">
    <source>
        <dbReference type="EMBL" id="EME50039.1"/>
    </source>
</evidence>